<dbReference type="Proteomes" id="UP001482620">
    <property type="component" value="Unassembled WGS sequence"/>
</dbReference>
<sequence length="112" mass="12163">MADKPNSVTPFLLQESFQEITVGGGSPTLCLPEIQSPQTAQHTQTCVPCSSNSRFLPSKTPEVVVDGFTSKEDAGSQIKPSEMLVRDDDGPETEIQPVRQVVVVCEPPWTPH</sequence>
<accession>A0ABV0V5W3</accession>
<evidence type="ECO:0000313" key="3">
    <source>
        <dbReference type="Proteomes" id="UP001482620"/>
    </source>
</evidence>
<evidence type="ECO:0000256" key="1">
    <source>
        <dbReference type="SAM" id="MobiDB-lite"/>
    </source>
</evidence>
<feature type="region of interest" description="Disordered" evidence="1">
    <location>
        <begin position="69"/>
        <end position="95"/>
    </location>
</feature>
<dbReference type="EMBL" id="JAHRIQ010093569">
    <property type="protein sequence ID" value="MEQ2251512.1"/>
    <property type="molecule type" value="Genomic_DNA"/>
</dbReference>
<evidence type="ECO:0000313" key="2">
    <source>
        <dbReference type="EMBL" id="MEQ2251512.1"/>
    </source>
</evidence>
<name>A0ABV0V5W3_9TELE</name>
<proteinExistence type="predicted"/>
<keyword evidence="3" id="KW-1185">Reference proteome</keyword>
<protein>
    <submittedName>
        <fullName evidence="2">Uncharacterized protein</fullName>
    </submittedName>
</protein>
<comment type="caution">
    <text evidence="2">The sequence shown here is derived from an EMBL/GenBank/DDBJ whole genome shotgun (WGS) entry which is preliminary data.</text>
</comment>
<organism evidence="2 3">
    <name type="scientific">Ilyodon furcidens</name>
    <name type="common">goldbreast splitfin</name>
    <dbReference type="NCBI Taxonomy" id="33524"/>
    <lineage>
        <taxon>Eukaryota</taxon>
        <taxon>Metazoa</taxon>
        <taxon>Chordata</taxon>
        <taxon>Craniata</taxon>
        <taxon>Vertebrata</taxon>
        <taxon>Euteleostomi</taxon>
        <taxon>Actinopterygii</taxon>
        <taxon>Neopterygii</taxon>
        <taxon>Teleostei</taxon>
        <taxon>Neoteleostei</taxon>
        <taxon>Acanthomorphata</taxon>
        <taxon>Ovalentaria</taxon>
        <taxon>Atherinomorphae</taxon>
        <taxon>Cyprinodontiformes</taxon>
        <taxon>Goodeidae</taxon>
        <taxon>Ilyodon</taxon>
    </lineage>
</organism>
<reference evidence="2 3" key="1">
    <citation type="submission" date="2021-06" db="EMBL/GenBank/DDBJ databases">
        <authorList>
            <person name="Palmer J.M."/>
        </authorList>
    </citation>
    <scope>NUCLEOTIDE SEQUENCE [LARGE SCALE GENOMIC DNA]</scope>
    <source>
        <strain evidence="3">if_2019</strain>
        <tissue evidence="2">Muscle</tissue>
    </source>
</reference>
<gene>
    <name evidence="2" type="ORF">ILYODFUR_011640</name>
</gene>